<keyword evidence="1" id="KW-0472">Membrane</keyword>
<keyword evidence="3" id="KW-1185">Reference proteome</keyword>
<accession>A0A328BRK5</accession>
<dbReference type="RefSeq" id="WP_111476429.1">
    <property type="nucleotide sequence ID" value="NZ_QHKM01000001.1"/>
</dbReference>
<dbReference type="AlphaFoldDB" id="A0A328BRK5"/>
<comment type="caution">
    <text evidence="2">The sequence shown here is derived from an EMBL/GenBank/DDBJ whole genome shotgun (WGS) entry which is preliminary data.</text>
</comment>
<keyword evidence="1" id="KW-0812">Transmembrane</keyword>
<sequence length="140" mass="15763">MRSALTVASLVVLVVGLGLWALFYLASSPRQWTAQVPGQAALSIRVEVQNLGFRDDHDRTAVLLEYDPWFGMGYEKELGTFDSQQGGPYHPTGFKFDWLTHDSLHIYAKVEGQERLLTIVIPSKRSLLSPHAVEQVRRNP</sequence>
<gene>
    <name evidence="2" type="ORF">DLM85_02220</name>
</gene>
<dbReference type="Proteomes" id="UP000248553">
    <property type="component" value="Unassembled WGS sequence"/>
</dbReference>
<dbReference type="EMBL" id="QHKM01000001">
    <property type="protein sequence ID" value="RAK69693.1"/>
    <property type="molecule type" value="Genomic_DNA"/>
</dbReference>
<evidence type="ECO:0000313" key="3">
    <source>
        <dbReference type="Proteomes" id="UP000248553"/>
    </source>
</evidence>
<evidence type="ECO:0000256" key="1">
    <source>
        <dbReference type="SAM" id="Phobius"/>
    </source>
</evidence>
<reference evidence="3" key="1">
    <citation type="submission" date="2018-05" db="EMBL/GenBank/DDBJ databases">
        <authorList>
            <person name="Nie L."/>
        </authorList>
    </citation>
    <scope>NUCLEOTIDE SEQUENCE [LARGE SCALE GENOMIC DNA]</scope>
    <source>
        <strain evidence="3">NL</strain>
    </source>
</reference>
<evidence type="ECO:0000313" key="2">
    <source>
        <dbReference type="EMBL" id="RAK69693.1"/>
    </source>
</evidence>
<name>A0A328BRK5_9BACT</name>
<feature type="transmembrane region" description="Helical" evidence="1">
    <location>
        <begin position="6"/>
        <end position="26"/>
    </location>
</feature>
<proteinExistence type="predicted"/>
<keyword evidence="1" id="KW-1133">Transmembrane helix</keyword>
<protein>
    <submittedName>
        <fullName evidence="2">Uncharacterized protein</fullName>
    </submittedName>
</protein>
<organism evidence="2 3">
    <name type="scientific">Hymenobacter edaphi</name>
    <dbReference type="NCBI Taxonomy" id="2211146"/>
    <lineage>
        <taxon>Bacteria</taxon>
        <taxon>Pseudomonadati</taxon>
        <taxon>Bacteroidota</taxon>
        <taxon>Cytophagia</taxon>
        <taxon>Cytophagales</taxon>
        <taxon>Hymenobacteraceae</taxon>
        <taxon>Hymenobacter</taxon>
    </lineage>
</organism>